<organism evidence="1 2">
    <name type="scientific">Candidatus Galacturonatibacter soehngenii</name>
    <dbReference type="NCBI Taxonomy" id="2307010"/>
    <lineage>
        <taxon>Bacteria</taxon>
        <taxon>Bacillati</taxon>
        <taxon>Bacillota</taxon>
        <taxon>Clostridia</taxon>
        <taxon>Lachnospirales</taxon>
        <taxon>Lachnospiraceae</taxon>
        <taxon>Candidatus Galacturonatibacter</taxon>
    </lineage>
</organism>
<dbReference type="SUPFAM" id="SSF46689">
    <property type="entry name" value="Homeodomain-like"/>
    <property type="match status" value="1"/>
</dbReference>
<reference evidence="1 2" key="2">
    <citation type="submission" date="2020-02" db="EMBL/GenBank/DDBJ databases">
        <title>Candidatus Galacturonibacter soehngenii shows hetero-acetogenic catabolism of galacturonic acid but lacks a canonical carbon monoxide dehydrogenase/acetyl-CoA synthase complex.</title>
        <authorList>
            <person name="Diender M."/>
            <person name="Stouten G.R."/>
            <person name="Petersen J.F."/>
            <person name="Nielsen P.H."/>
            <person name="Dueholm M.S."/>
            <person name="Pronk J.T."/>
            <person name="Van Loosdrecht M.C.M."/>
        </authorList>
    </citation>
    <scope>NUCLEOTIDE SEQUENCE [LARGE SCALE GENOMIC DNA]</scope>
    <source>
        <strain evidence="1">GalUA</strain>
    </source>
</reference>
<dbReference type="EMBL" id="WAGX01000005">
    <property type="protein sequence ID" value="KAB1437572.1"/>
    <property type="molecule type" value="Genomic_DNA"/>
</dbReference>
<dbReference type="Gene3D" id="1.10.10.60">
    <property type="entry name" value="Homeodomain-like"/>
    <property type="match status" value="1"/>
</dbReference>
<sequence length="192" mass="22606">MAYSQYDRKVKPKFGLIESWARNGLTDEQIAKNLGISKTTFYKYLREHNELSELLKRNKEVVDVQVENALLKRALGYSYNEDKYMSVAMEQGEYFEKLDEFMNKYKYEHPDATDSELMMVREQFPKTKMVLIQRKTKDVAPDTTAQIFWLKNRKPNDWRDKQNVEISGEINNPFKELTTEQLLKLAGGKEDG</sequence>
<dbReference type="Proteomes" id="UP000461768">
    <property type="component" value="Unassembled WGS sequence"/>
</dbReference>
<evidence type="ECO:0000313" key="2">
    <source>
        <dbReference type="Proteomes" id="UP000461768"/>
    </source>
</evidence>
<proteinExistence type="predicted"/>
<dbReference type="RefSeq" id="WP_151144062.1">
    <property type="nucleotide sequence ID" value="NZ_WAGX01000005.1"/>
</dbReference>
<dbReference type="InterPro" id="IPR009057">
    <property type="entry name" value="Homeodomain-like_sf"/>
</dbReference>
<keyword evidence="2" id="KW-1185">Reference proteome</keyword>
<reference evidence="1 2" key="1">
    <citation type="submission" date="2019-09" db="EMBL/GenBank/DDBJ databases">
        <authorList>
            <person name="Valk L.C."/>
        </authorList>
    </citation>
    <scope>NUCLEOTIDE SEQUENCE [LARGE SCALE GENOMIC DNA]</scope>
    <source>
        <strain evidence="1">GalUA</strain>
    </source>
</reference>
<name>A0A7V7QJ14_9FIRM</name>
<dbReference type="OrthoDB" id="5868871at2"/>
<comment type="caution">
    <text evidence="1">The sequence shown here is derived from an EMBL/GenBank/DDBJ whole genome shotgun (WGS) entry which is preliminary data.</text>
</comment>
<accession>A0A7V7QJ14</accession>
<evidence type="ECO:0000313" key="1">
    <source>
        <dbReference type="EMBL" id="KAB1437572.1"/>
    </source>
</evidence>
<protein>
    <submittedName>
        <fullName evidence="1">Helix-turn-helix domain-containing protein</fullName>
    </submittedName>
</protein>
<gene>
    <name evidence="1" type="ORF">F7O84_08170</name>
</gene>
<dbReference type="AlphaFoldDB" id="A0A7V7QJ14"/>